<dbReference type="GO" id="GO:0007030">
    <property type="term" value="P:Golgi organization"/>
    <property type="evidence" value="ECO:0007669"/>
    <property type="project" value="TreeGrafter"/>
</dbReference>
<keyword evidence="4" id="KW-1185">Reference proteome</keyword>
<protein>
    <recommendedName>
        <fullName evidence="2">Conserved oligomeric Golgi complex subunit 3 C-terminal domain-containing protein</fullName>
    </recommendedName>
</protein>
<evidence type="ECO:0000259" key="2">
    <source>
        <dbReference type="Pfam" id="PF20671"/>
    </source>
</evidence>
<dbReference type="GO" id="GO:0017119">
    <property type="term" value="C:Golgi transport complex"/>
    <property type="evidence" value="ECO:0007669"/>
    <property type="project" value="TreeGrafter"/>
</dbReference>
<evidence type="ECO:0000256" key="1">
    <source>
        <dbReference type="SAM" id="MobiDB-lite"/>
    </source>
</evidence>
<sequence>MAALAQWDDVAPISAGAQQLCRQMAAWAAAERMPACIPSSSRDVRALAPRAARAALWRAHAALAAEADAERTEGALDALGSLGSLRELDGLCADALICVQRASSCLELVAQRHASLETQSAALQQQTRAHSDALAGLHSLADALEGRLGPFRALATHRRLLEIPGLSATHPDLLPALEALDRAIADLSTSASAARDSAALLAELRGLQASGLRAIAAHVSSGVHAAATAATVALREWAAEPPPPLLPGGEPQPHAPLLTPSDGAFAQAAHVRFHAAAAALRPWLEQLERRAPLHREAAAVLVDVHNAYLAARAPLARAALGAMLSRLSASLSASATAGAGGEGVATAAVDAAGAPAPGPAVTEGAASAAALTRAAARLSAEHLADAARRAIGWFARVAALERELHASFFRVGGALVRGGGAHAAVVPAAAAAAAHGLAGALDAALEHSLTGVCAVFSEWLRPAVLGADSVSGLADLALALREEAAGAGALGEPDASPATPDAPLHGAAAPPAAGSLALAIVRTLGDVQGRLAFRAQLDVRDRVRTFRPSAADLDYPEMLVRARDAAGAKARAGAGADGAGAGAAGAGAARAAQYEVPWYPPVEVALRCLAVLYRAVDRLTFSSIAAEAVAEATATLLDGARRIGALSGELHGRLFLVKQLLTLREQLAPFDADWEVVEKTLDLSSTKGWLLAEIRSRRALARPLAFVRALLTSNRPAVVESHKDAKACLEAELKNACEGLIGFVSAELTQPLLPFLSSHAAAAAGDGGTDAPGGAAPGGPATSLPSAQECADVLAETVSCVESRLPALHGALALYLNNALTLAILFRPVKAAVLDALQQYAVVAQRAMPDAQRDENDLPGQLDRVRAALDAIG</sequence>
<dbReference type="InterPro" id="IPR007265">
    <property type="entry name" value="COG_su3"/>
</dbReference>
<dbReference type="InterPro" id="IPR048685">
    <property type="entry name" value="COG3_C"/>
</dbReference>
<dbReference type="GO" id="GO:0005801">
    <property type="term" value="C:cis-Golgi network"/>
    <property type="evidence" value="ECO:0007669"/>
    <property type="project" value="InterPro"/>
</dbReference>
<dbReference type="GO" id="GO:0016020">
    <property type="term" value="C:membrane"/>
    <property type="evidence" value="ECO:0007669"/>
    <property type="project" value="InterPro"/>
</dbReference>
<accession>A0A8J5XSE4</accession>
<proteinExistence type="predicted"/>
<dbReference type="AlphaFoldDB" id="A0A8J5XSE4"/>
<dbReference type="Pfam" id="PF20671">
    <property type="entry name" value="COG3_C"/>
    <property type="match status" value="1"/>
</dbReference>
<dbReference type="PANTHER" id="PTHR13302">
    <property type="entry name" value="CONSERVED OLIGOMERIC GOLGI COMPLEX COMPONENT 3"/>
    <property type="match status" value="1"/>
</dbReference>
<name>A0A8J5XSE4_DIALT</name>
<dbReference type="EMBL" id="JAGTXO010000012">
    <property type="protein sequence ID" value="KAG8464575.1"/>
    <property type="molecule type" value="Genomic_DNA"/>
</dbReference>
<dbReference type="PANTHER" id="PTHR13302:SF8">
    <property type="entry name" value="CONSERVED OLIGOMERIC GOLGI COMPLEX SUBUNIT 3"/>
    <property type="match status" value="1"/>
</dbReference>
<reference evidence="3" key="1">
    <citation type="submission" date="2021-05" db="EMBL/GenBank/DDBJ databases">
        <title>The genome of the haptophyte Pavlova lutheri (Diacronema luteri, Pavlovales) - a model for lipid biosynthesis in eukaryotic algae.</title>
        <authorList>
            <person name="Hulatt C.J."/>
            <person name="Posewitz M.C."/>
        </authorList>
    </citation>
    <scope>NUCLEOTIDE SEQUENCE</scope>
    <source>
        <strain evidence="3">NIVA-4/92</strain>
    </source>
</reference>
<dbReference type="GO" id="GO:0006886">
    <property type="term" value="P:intracellular protein transport"/>
    <property type="evidence" value="ECO:0007669"/>
    <property type="project" value="InterPro"/>
</dbReference>
<feature type="region of interest" description="Disordered" evidence="1">
    <location>
        <begin position="241"/>
        <end position="261"/>
    </location>
</feature>
<evidence type="ECO:0000313" key="4">
    <source>
        <dbReference type="Proteomes" id="UP000751190"/>
    </source>
</evidence>
<dbReference type="OrthoDB" id="296793at2759"/>
<feature type="domain" description="Conserved oligomeric Golgi complex subunit 3 C-terminal" evidence="2">
    <location>
        <begin position="379"/>
        <end position="685"/>
    </location>
</feature>
<dbReference type="Proteomes" id="UP000751190">
    <property type="component" value="Unassembled WGS sequence"/>
</dbReference>
<dbReference type="OMA" id="ERMPACI"/>
<dbReference type="GO" id="GO:0006891">
    <property type="term" value="P:intra-Golgi vesicle-mediated transport"/>
    <property type="evidence" value="ECO:0007669"/>
    <property type="project" value="TreeGrafter"/>
</dbReference>
<comment type="caution">
    <text evidence="3">The sequence shown here is derived from an EMBL/GenBank/DDBJ whole genome shotgun (WGS) entry which is preliminary data.</text>
</comment>
<evidence type="ECO:0000313" key="3">
    <source>
        <dbReference type="EMBL" id="KAG8464575.1"/>
    </source>
</evidence>
<organism evidence="3 4">
    <name type="scientific">Diacronema lutheri</name>
    <name type="common">Unicellular marine alga</name>
    <name type="synonym">Monochrysis lutheri</name>
    <dbReference type="NCBI Taxonomy" id="2081491"/>
    <lineage>
        <taxon>Eukaryota</taxon>
        <taxon>Haptista</taxon>
        <taxon>Haptophyta</taxon>
        <taxon>Pavlovophyceae</taxon>
        <taxon>Pavlovales</taxon>
        <taxon>Pavlovaceae</taxon>
        <taxon>Diacronema</taxon>
    </lineage>
</organism>
<gene>
    <name evidence="3" type="ORF">KFE25_009943</name>
</gene>